<dbReference type="InterPro" id="IPR009468">
    <property type="entry name" value="DUF1090"/>
</dbReference>
<evidence type="ECO:0000256" key="1">
    <source>
        <dbReference type="SAM" id="Coils"/>
    </source>
</evidence>
<gene>
    <name evidence="3" type="ORF">SOASR030_09890</name>
</gene>
<dbReference type="Pfam" id="PF06476">
    <property type="entry name" value="DUF1090"/>
    <property type="match status" value="1"/>
</dbReference>
<accession>A0AAV5MZH4</accession>
<organism evidence="3 4">
    <name type="scientific">Leminorella grimontii</name>
    <dbReference type="NCBI Taxonomy" id="82981"/>
    <lineage>
        <taxon>Bacteria</taxon>
        <taxon>Pseudomonadati</taxon>
        <taxon>Pseudomonadota</taxon>
        <taxon>Gammaproteobacteria</taxon>
        <taxon>Enterobacterales</taxon>
        <taxon>Budviciaceae</taxon>
        <taxon>Leminorella</taxon>
    </lineage>
</organism>
<feature type="signal peptide" evidence="2">
    <location>
        <begin position="1"/>
        <end position="20"/>
    </location>
</feature>
<keyword evidence="2" id="KW-0732">Signal</keyword>
<keyword evidence="4" id="KW-1185">Reference proteome</keyword>
<reference evidence="3" key="1">
    <citation type="submission" date="2022-06" db="EMBL/GenBank/DDBJ databases">
        <title>Draft genome sequences of Leminorella grimontii str. JCM5902.</title>
        <authorList>
            <person name="Wakabayashi Y."/>
            <person name="Kojima K."/>
        </authorList>
    </citation>
    <scope>NUCLEOTIDE SEQUENCE</scope>
    <source>
        <strain evidence="3">JCM 5902</strain>
    </source>
</reference>
<evidence type="ECO:0008006" key="5">
    <source>
        <dbReference type="Google" id="ProtNLM"/>
    </source>
</evidence>
<feature type="chain" id="PRO_5043450576" description="DUF1090 domain-containing protein" evidence="2">
    <location>
        <begin position="21"/>
        <end position="127"/>
    </location>
</feature>
<name>A0AAV5MZH4_9GAMM</name>
<dbReference type="RefSeq" id="WP_161624104.1">
    <property type="nucleotide sequence ID" value="NZ_BRLH01000001.1"/>
</dbReference>
<dbReference type="AlphaFoldDB" id="A0AAV5MZH4"/>
<dbReference type="EMBL" id="BRLH01000001">
    <property type="protein sequence ID" value="GKX54877.1"/>
    <property type="molecule type" value="Genomic_DNA"/>
</dbReference>
<proteinExistence type="predicted"/>
<evidence type="ECO:0000313" key="4">
    <source>
        <dbReference type="Proteomes" id="UP001058124"/>
    </source>
</evidence>
<keyword evidence="1" id="KW-0175">Coiled coil</keyword>
<protein>
    <recommendedName>
        <fullName evidence="5">DUF1090 domain-containing protein</fullName>
    </recommendedName>
</protein>
<comment type="caution">
    <text evidence="3">The sequence shown here is derived from an EMBL/GenBank/DDBJ whole genome shotgun (WGS) entry which is preliminary data.</text>
</comment>
<evidence type="ECO:0000256" key="2">
    <source>
        <dbReference type="SAM" id="SignalP"/>
    </source>
</evidence>
<sequence>MFKKFILILPLMASSAAVVAGSHYEGKDHCQIKKEKIAQQMEYARQYNNPYRLAGLERAMRNVEAHCNSGEYRVNQEEKVANKERKVAERRVELAEAQASGKPEKIANKTRKLKEAEAELDEALSLL</sequence>
<dbReference type="Proteomes" id="UP001058124">
    <property type="component" value="Unassembled WGS sequence"/>
</dbReference>
<evidence type="ECO:0000313" key="3">
    <source>
        <dbReference type="EMBL" id="GKX54877.1"/>
    </source>
</evidence>
<feature type="coiled-coil region" evidence="1">
    <location>
        <begin position="78"/>
        <end position="126"/>
    </location>
</feature>